<protein>
    <submittedName>
        <fullName evidence="6">TetR family transcriptional regulator</fullName>
    </submittedName>
</protein>
<keyword evidence="3" id="KW-0804">Transcription</keyword>
<keyword evidence="2 4" id="KW-0238">DNA-binding</keyword>
<evidence type="ECO:0000313" key="6">
    <source>
        <dbReference type="EMBL" id="CDF84083.1"/>
    </source>
</evidence>
<evidence type="ECO:0000259" key="5">
    <source>
        <dbReference type="PROSITE" id="PS50977"/>
    </source>
</evidence>
<dbReference type="PRINTS" id="PR00455">
    <property type="entry name" value="HTHTETR"/>
</dbReference>
<proteinExistence type="predicted"/>
<evidence type="ECO:0000313" key="7">
    <source>
        <dbReference type="Proteomes" id="UP000025241"/>
    </source>
</evidence>
<dbReference type="Gene3D" id="1.10.357.10">
    <property type="entry name" value="Tetracycline Repressor, domain 2"/>
    <property type="match status" value="1"/>
</dbReference>
<feature type="DNA-binding region" description="H-T-H motif" evidence="4">
    <location>
        <begin position="29"/>
        <end position="48"/>
    </location>
</feature>
<dbReference type="RefSeq" id="WP_043252462.1">
    <property type="nucleotide sequence ID" value="NZ_HG322950.1"/>
</dbReference>
<dbReference type="KEGG" id="pkc:PKB_2736"/>
<dbReference type="InterPro" id="IPR011075">
    <property type="entry name" value="TetR_C"/>
</dbReference>
<dbReference type="EMBL" id="HG322950">
    <property type="protein sequence ID" value="CDF84083.1"/>
    <property type="molecule type" value="Genomic_DNA"/>
</dbReference>
<dbReference type="PATRIC" id="fig|1301098.3.peg.2750"/>
<gene>
    <name evidence="6" type="ORF">PKB_2736</name>
</gene>
<dbReference type="PANTHER" id="PTHR47506:SF1">
    <property type="entry name" value="HTH-TYPE TRANSCRIPTIONAL REGULATOR YJDC"/>
    <property type="match status" value="1"/>
</dbReference>
<dbReference type="PANTHER" id="PTHR47506">
    <property type="entry name" value="TRANSCRIPTIONAL REGULATORY PROTEIN"/>
    <property type="match status" value="1"/>
</dbReference>
<dbReference type="AlphaFoldDB" id="A0A024HI19"/>
<dbReference type="SUPFAM" id="SSF48498">
    <property type="entry name" value="Tetracyclin repressor-like, C-terminal domain"/>
    <property type="match status" value="1"/>
</dbReference>
<dbReference type="InterPro" id="IPR001647">
    <property type="entry name" value="HTH_TetR"/>
</dbReference>
<dbReference type="SUPFAM" id="SSF46689">
    <property type="entry name" value="Homeodomain-like"/>
    <property type="match status" value="1"/>
</dbReference>
<dbReference type="HOGENOM" id="CLU_069356_28_0_6"/>
<evidence type="ECO:0000256" key="1">
    <source>
        <dbReference type="ARBA" id="ARBA00023015"/>
    </source>
</evidence>
<dbReference type="eggNOG" id="COG1309">
    <property type="taxonomic scope" value="Bacteria"/>
</dbReference>
<accession>A0A024HI19</accession>
<organism evidence="6 7">
    <name type="scientific">Pseudomonas knackmussii (strain DSM 6978 / CCUG 54928 / LMG 23759 / B13)</name>
    <dbReference type="NCBI Taxonomy" id="1301098"/>
    <lineage>
        <taxon>Bacteria</taxon>
        <taxon>Pseudomonadati</taxon>
        <taxon>Pseudomonadota</taxon>
        <taxon>Gammaproteobacteria</taxon>
        <taxon>Pseudomonadales</taxon>
        <taxon>Pseudomonadaceae</taxon>
        <taxon>Pseudomonas</taxon>
    </lineage>
</organism>
<dbReference type="Proteomes" id="UP000025241">
    <property type="component" value="Chromosome I"/>
</dbReference>
<dbReference type="Pfam" id="PF00440">
    <property type="entry name" value="TetR_N"/>
    <property type="match status" value="1"/>
</dbReference>
<reference evidence="6 7" key="1">
    <citation type="submission" date="2013-03" db="EMBL/GenBank/DDBJ databases">
        <authorList>
            <person name="Linke B."/>
        </authorList>
    </citation>
    <scope>NUCLEOTIDE SEQUENCE [LARGE SCALE GENOMIC DNA]</scope>
    <source>
        <strain evidence="6 7">B13</strain>
    </source>
</reference>
<keyword evidence="7" id="KW-1185">Reference proteome</keyword>
<dbReference type="STRING" id="1301098.PKB_2736"/>
<dbReference type="OrthoDB" id="270177at2"/>
<keyword evidence="1" id="KW-0805">Transcription regulation</keyword>
<sequence length="193" mass="21583">MAGVKQFDEDQALERALEVFWQQGFAATSMQDLAQATGVLRGSLYNAYGDKQAMFLEVFRRYQERFFVAVRELLASQPADAALAAFFDFIIESMTSGDPSRGCLTTKTATDETAMAEPIREALRAFLDGLEALLHERFDQDDARALLNLEPDLAARLVVTLTRGIVVIERVYQDPQRLREAANALLAVLFKRA</sequence>
<name>A0A024HI19_PSEKB</name>
<reference evidence="6 7" key="2">
    <citation type="submission" date="2014-05" db="EMBL/GenBank/DDBJ databases">
        <title>Genome sequence of the 3-chlorobenzoate degrading bacterium Pseudomonas knackmussii B13 shows multiple evidence for horizontal gene transfer.</title>
        <authorList>
            <person name="Miyazaki R."/>
            <person name="Bertelli C."/>
            <person name="Falquet L."/>
            <person name="Robinson-Rechavi M."/>
            <person name="Gharib W."/>
            <person name="Roy S."/>
            <person name="Van der Meer J.R."/>
        </authorList>
    </citation>
    <scope>NUCLEOTIDE SEQUENCE [LARGE SCALE GENOMIC DNA]</scope>
    <source>
        <strain evidence="6 7">B13</strain>
    </source>
</reference>
<evidence type="ECO:0000256" key="2">
    <source>
        <dbReference type="ARBA" id="ARBA00023125"/>
    </source>
</evidence>
<feature type="domain" description="HTH tetR-type" evidence="5">
    <location>
        <begin position="6"/>
        <end position="66"/>
    </location>
</feature>
<dbReference type="PROSITE" id="PS50977">
    <property type="entry name" value="HTH_TETR_2"/>
    <property type="match status" value="1"/>
</dbReference>
<dbReference type="InterPro" id="IPR009057">
    <property type="entry name" value="Homeodomain-like_sf"/>
</dbReference>
<evidence type="ECO:0000256" key="3">
    <source>
        <dbReference type="ARBA" id="ARBA00023163"/>
    </source>
</evidence>
<dbReference type="Gene3D" id="1.10.10.60">
    <property type="entry name" value="Homeodomain-like"/>
    <property type="match status" value="1"/>
</dbReference>
<dbReference type="Pfam" id="PF16925">
    <property type="entry name" value="TetR_C_13"/>
    <property type="match status" value="1"/>
</dbReference>
<evidence type="ECO:0000256" key="4">
    <source>
        <dbReference type="PROSITE-ProRule" id="PRU00335"/>
    </source>
</evidence>
<dbReference type="GO" id="GO:0003677">
    <property type="term" value="F:DNA binding"/>
    <property type="evidence" value="ECO:0007669"/>
    <property type="project" value="UniProtKB-UniRule"/>
</dbReference>
<dbReference type="InterPro" id="IPR036271">
    <property type="entry name" value="Tet_transcr_reg_TetR-rel_C_sf"/>
</dbReference>